<dbReference type="AlphaFoldDB" id="F9ZAF9"/>
<organism evidence="1 2">
    <name type="scientific">Odoribacter splanchnicus (strain ATCC 29572 / DSM 20712 / CIP 104287 / JCM 15291 / NCTC 10825 / 1651/6)</name>
    <name type="common">Bacteroides splanchnicus</name>
    <dbReference type="NCBI Taxonomy" id="709991"/>
    <lineage>
        <taxon>Bacteria</taxon>
        <taxon>Pseudomonadati</taxon>
        <taxon>Bacteroidota</taxon>
        <taxon>Bacteroidia</taxon>
        <taxon>Bacteroidales</taxon>
        <taxon>Odoribacteraceae</taxon>
        <taxon>Odoribacter</taxon>
    </lineage>
</organism>
<protein>
    <submittedName>
        <fullName evidence="1">Uncharacterized protein</fullName>
    </submittedName>
</protein>
<keyword evidence="2" id="KW-1185">Reference proteome</keyword>
<reference evidence="1 2" key="1">
    <citation type="journal article" date="2011" name="Stand. Genomic Sci.">
        <title>Complete genome sequence of Odoribacter splanchnicus type strain (1651/6).</title>
        <authorList>
            <consortium name="US DOE Joint Genome Institute (JGI-PGF)"/>
            <person name="Goker M."/>
            <person name="Gronow S."/>
            <person name="Zeytun A."/>
            <person name="Nolan M."/>
            <person name="Lucas S."/>
            <person name="Lapidus A."/>
            <person name="Hammon N."/>
            <person name="Deshpande S."/>
            <person name="Cheng J.F."/>
            <person name="Pitluck S."/>
            <person name="Liolios K."/>
            <person name="Pagani I."/>
            <person name="Ivanova N."/>
            <person name="Mavromatis K."/>
            <person name="Ovchinikova G."/>
            <person name="Pati A."/>
            <person name="Tapia R."/>
            <person name="Han C."/>
            <person name="Goodwin L."/>
            <person name="Chen A."/>
            <person name="Palaniappan K."/>
            <person name="Land M."/>
            <person name="Hauser L."/>
            <person name="Jeffries C.D."/>
            <person name="Brambilla E.M."/>
            <person name="Rohde M."/>
            <person name="Detter J.C."/>
            <person name="Woyke T."/>
            <person name="Bristow J."/>
            <person name="Markowitz V."/>
            <person name="Hugenholtz P."/>
            <person name="Eisen J.A."/>
            <person name="Kyrpides N.C."/>
            <person name="Klenk H.P."/>
        </authorList>
    </citation>
    <scope>NUCLEOTIDE SEQUENCE [LARGE SCALE GENOMIC DNA]</scope>
    <source>
        <strain evidence="2">ATCC 29572 / DSM 20712 / JCM 15291 / NCTC 10825 / 1651/6</strain>
    </source>
</reference>
<dbReference type="KEGG" id="osp:Odosp_2253"/>
<proteinExistence type="predicted"/>
<sequence>MAYEVIILGHLHMPLYFLGTFTEYPLLQQPLLIDYRLKLITLPTWLSFLPVTW</sequence>
<dbReference type="HOGENOM" id="CLU_3064107_0_0_10"/>
<dbReference type="PaxDb" id="709991-Odosp_2253"/>
<name>F9ZAF9_ODOSD</name>
<accession>F9ZAF9</accession>
<dbReference type="Proteomes" id="UP000006657">
    <property type="component" value="Chromosome"/>
</dbReference>
<evidence type="ECO:0000313" key="1">
    <source>
        <dbReference type="EMBL" id="ADY33250.1"/>
    </source>
</evidence>
<gene>
    <name evidence="1" type="ordered locus">Odosp_2253</name>
</gene>
<dbReference type="EMBL" id="CP002544">
    <property type="protein sequence ID" value="ADY33250.1"/>
    <property type="molecule type" value="Genomic_DNA"/>
</dbReference>
<evidence type="ECO:0000313" key="2">
    <source>
        <dbReference type="Proteomes" id="UP000006657"/>
    </source>
</evidence>